<dbReference type="Gene3D" id="3.20.20.140">
    <property type="entry name" value="Metal-dependent hydrolases"/>
    <property type="match status" value="1"/>
</dbReference>
<evidence type="ECO:0000313" key="2">
    <source>
        <dbReference type="EMBL" id="EJT79041.1"/>
    </source>
</evidence>
<reference evidence="2" key="2">
    <citation type="submission" date="2010-07" db="EMBL/GenBank/DDBJ databases">
        <authorList>
            <consortium name="The Broad Institute Genome Sequencing Platform"/>
            <consortium name="Broad Institute Genome Sequencing Center for Infectious Disease"/>
            <person name="Ma L.-J."/>
            <person name="Dead R."/>
            <person name="Young S."/>
            <person name="Zeng Q."/>
            <person name="Koehrsen M."/>
            <person name="Alvarado L."/>
            <person name="Berlin A."/>
            <person name="Chapman S.B."/>
            <person name="Chen Z."/>
            <person name="Freedman E."/>
            <person name="Gellesch M."/>
            <person name="Goldberg J."/>
            <person name="Griggs A."/>
            <person name="Gujja S."/>
            <person name="Heilman E.R."/>
            <person name="Heiman D."/>
            <person name="Hepburn T."/>
            <person name="Howarth C."/>
            <person name="Jen D."/>
            <person name="Larson L."/>
            <person name="Mehta T."/>
            <person name="Neiman D."/>
            <person name="Pearson M."/>
            <person name="Roberts A."/>
            <person name="Saif S."/>
            <person name="Shea T."/>
            <person name="Shenoy N."/>
            <person name="Sisk P."/>
            <person name="Stolte C."/>
            <person name="Sykes S."/>
            <person name="Walk T."/>
            <person name="White J."/>
            <person name="Yandava C."/>
            <person name="Haas B."/>
            <person name="Nusbaum C."/>
            <person name="Birren B."/>
        </authorList>
    </citation>
    <scope>NUCLEOTIDE SEQUENCE</scope>
    <source>
        <strain evidence="2">R3-111a-1</strain>
    </source>
</reference>
<dbReference type="HOGENOM" id="CLU_031506_3_0_1"/>
<dbReference type="PANTHER" id="PTHR47345">
    <property type="entry name" value="CUT9-INTERACTING PROTEIN SCN1"/>
    <property type="match status" value="1"/>
</dbReference>
<dbReference type="OrthoDB" id="413993at2759"/>
<feature type="compositionally biased region" description="Low complexity" evidence="1">
    <location>
        <begin position="11"/>
        <end position="22"/>
    </location>
</feature>
<reference evidence="4" key="1">
    <citation type="submission" date="2010-07" db="EMBL/GenBank/DDBJ databases">
        <title>The genome sequence of Gaeumannomyces graminis var. tritici strain R3-111a-1.</title>
        <authorList>
            <consortium name="The Broad Institute Genome Sequencing Platform"/>
            <person name="Ma L.-J."/>
            <person name="Dead R."/>
            <person name="Young S."/>
            <person name="Zeng Q."/>
            <person name="Koehrsen M."/>
            <person name="Alvarado L."/>
            <person name="Berlin A."/>
            <person name="Chapman S.B."/>
            <person name="Chen Z."/>
            <person name="Freedman E."/>
            <person name="Gellesch M."/>
            <person name="Goldberg J."/>
            <person name="Griggs A."/>
            <person name="Gujja S."/>
            <person name="Heilman E.R."/>
            <person name="Heiman D."/>
            <person name="Hepburn T."/>
            <person name="Howarth C."/>
            <person name="Jen D."/>
            <person name="Larson L."/>
            <person name="Mehta T."/>
            <person name="Neiman D."/>
            <person name="Pearson M."/>
            <person name="Roberts A."/>
            <person name="Saif S."/>
            <person name="Shea T."/>
            <person name="Shenoy N."/>
            <person name="Sisk P."/>
            <person name="Stolte C."/>
            <person name="Sykes S."/>
            <person name="Walk T."/>
            <person name="White J."/>
            <person name="Yandava C."/>
            <person name="Haas B."/>
            <person name="Nusbaum C."/>
            <person name="Birren B."/>
        </authorList>
    </citation>
    <scope>NUCLEOTIDE SEQUENCE [LARGE SCALE GENOMIC DNA]</scope>
    <source>
        <strain evidence="4">R3-111a-1</strain>
    </source>
</reference>
<dbReference type="InterPro" id="IPR032466">
    <property type="entry name" value="Metal_Hydrolase"/>
</dbReference>
<evidence type="ECO:0000313" key="4">
    <source>
        <dbReference type="Proteomes" id="UP000006039"/>
    </source>
</evidence>
<dbReference type="InterPro" id="IPR001130">
    <property type="entry name" value="TatD-like"/>
</dbReference>
<gene>
    <name evidence="3" type="primary">20344588</name>
    <name evidence="2" type="ORF">GGTG_04130</name>
</gene>
<protein>
    <recommendedName>
        <fullName evidence="5">Cut9 interacting protein Scn1</fullName>
    </recommendedName>
</protein>
<dbReference type="EMBL" id="GL385396">
    <property type="protein sequence ID" value="EJT79041.1"/>
    <property type="molecule type" value="Genomic_DNA"/>
</dbReference>
<dbReference type="FunCoup" id="J3NS85">
    <property type="interactions" value="52"/>
</dbReference>
<feature type="region of interest" description="Disordered" evidence="1">
    <location>
        <begin position="270"/>
        <end position="318"/>
    </location>
</feature>
<proteinExistence type="predicted"/>
<name>J3NS85_GAET3</name>
<keyword evidence="4" id="KW-1185">Reference proteome</keyword>
<dbReference type="PANTHER" id="PTHR47345:SF1">
    <property type="entry name" value="CUT9-INTERACTING PROTEIN SCN1"/>
    <property type="match status" value="1"/>
</dbReference>
<dbReference type="Proteomes" id="UP000006039">
    <property type="component" value="Unassembled WGS sequence"/>
</dbReference>
<dbReference type="SUPFAM" id="SSF51556">
    <property type="entry name" value="Metallo-dependent hydrolases"/>
    <property type="match status" value="1"/>
</dbReference>
<dbReference type="GO" id="GO:0016788">
    <property type="term" value="F:hydrolase activity, acting on ester bonds"/>
    <property type="evidence" value="ECO:0007669"/>
    <property type="project" value="InterPro"/>
</dbReference>
<reference evidence="2" key="3">
    <citation type="submission" date="2010-09" db="EMBL/GenBank/DDBJ databases">
        <title>Annotation of Gaeumannomyces graminis var. tritici R3-111a-1.</title>
        <authorList>
            <consortium name="The Broad Institute Genome Sequencing Platform"/>
            <person name="Ma L.-J."/>
            <person name="Dead R."/>
            <person name="Young S.K."/>
            <person name="Zeng Q."/>
            <person name="Gargeya S."/>
            <person name="Fitzgerald M."/>
            <person name="Haas B."/>
            <person name="Abouelleil A."/>
            <person name="Alvarado L."/>
            <person name="Arachchi H.M."/>
            <person name="Berlin A."/>
            <person name="Brown A."/>
            <person name="Chapman S.B."/>
            <person name="Chen Z."/>
            <person name="Dunbar C."/>
            <person name="Freedman E."/>
            <person name="Gearin G."/>
            <person name="Gellesch M."/>
            <person name="Goldberg J."/>
            <person name="Griggs A."/>
            <person name="Gujja S."/>
            <person name="Heiman D."/>
            <person name="Howarth C."/>
            <person name="Larson L."/>
            <person name="Lui A."/>
            <person name="MacDonald P.J.P."/>
            <person name="Mehta T."/>
            <person name="Montmayeur A."/>
            <person name="Murphy C."/>
            <person name="Neiman D."/>
            <person name="Pearson M."/>
            <person name="Priest M."/>
            <person name="Roberts A."/>
            <person name="Saif S."/>
            <person name="Shea T."/>
            <person name="Shenoy N."/>
            <person name="Sisk P."/>
            <person name="Stolte C."/>
            <person name="Sykes S."/>
            <person name="Yandava C."/>
            <person name="Wortman J."/>
            <person name="Nusbaum C."/>
            <person name="Birren B."/>
        </authorList>
    </citation>
    <scope>NUCLEOTIDE SEQUENCE</scope>
    <source>
        <strain evidence="2">R3-111a-1</strain>
    </source>
</reference>
<feature type="compositionally biased region" description="Acidic residues" evidence="1">
    <location>
        <begin position="177"/>
        <end position="189"/>
    </location>
</feature>
<evidence type="ECO:0000313" key="3">
    <source>
        <dbReference type="EnsemblFungi" id="EJT79041"/>
    </source>
</evidence>
<dbReference type="GeneID" id="20344588"/>
<dbReference type="AlphaFoldDB" id="J3NS85"/>
<dbReference type="Pfam" id="PF01026">
    <property type="entry name" value="TatD_DNase"/>
    <property type="match status" value="2"/>
</dbReference>
<feature type="compositionally biased region" description="Acidic residues" evidence="1">
    <location>
        <begin position="270"/>
        <end position="285"/>
    </location>
</feature>
<accession>J3NS85</accession>
<dbReference type="VEuPathDB" id="FungiDB:GGTG_04130"/>
<reference evidence="3" key="4">
    <citation type="journal article" date="2015" name="G3 (Bethesda)">
        <title>Genome sequences of three phytopathogenic species of the Magnaporthaceae family of fungi.</title>
        <authorList>
            <person name="Okagaki L.H."/>
            <person name="Nunes C.C."/>
            <person name="Sailsbery J."/>
            <person name="Clay B."/>
            <person name="Brown D."/>
            <person name="John T."/>
            <person name="Oh Y."/>
            <person name="Young N."/>
            <person name="Fitzgerald M."/>
            <person name="Haas B.J."/>
            <person name="Zeng Q."/>
            <person name="Young S."/>
            <person name="Adiconis X."/>
            <person name="Fan L."/>
            <person name="Levin J.Z."/>
            <person name="Mitchell T.K."/>
            <person name="Okubara P.A."/>
            <person name="Farman M.L."/>
            <person name="Kohn L.M."/>
            <person name="Birren B."/>
            <person name="Ma L.-J."/>
            <person name="Dean R.A."/>
        </authorList>
    </citation>
    <scope>NUCLEOTIDE SEQUENCE</scope>
    <source>
        <strain evidence="3">R3-111a-1</strain>
    </source>
</reference>
<dbReference type="eggNOG" id="KOG3020">
    <property type="taxonomic scope" value="Eukaryota"/>
</dbReference>
<feature type="compositionally biased region" description="Basic and acidic residues" evidence="1">
    <location>
        <begin position="1"/>
        <end position="10"/>
    </location>
</feature>
<feature type="region of interest" description="Disordered" evidence="1">
    <location>
        <begin position="1"/>
        <end position="23"/>
    </location>
</feature>
<sequence>MCTSHGHEKTPTPAVAVSSSSPQEPFPWDAGAYDAHCHPTTTPASVAAIRGMRARAMAVMSSRAQDQDLVAAAAEAQGHGVVDGGKVLPAFGYHPWSSHLIYDDTNPATPPTFDPAAAAATGGRQALDAQLARHYGAPLSAVVAATRARLARFPRALLGEVGLDKAFRLPQPRDPGPDGEVDPPADDERDLAPGGRYGRRLSRYRVSMPHQERVLAAQLAVAAELGRPVSVHGVQCQGVLFDALTATWKGHEREVLSRRQRALVAKGAEEYEAYDSDEDEGEGEDEHSRNRSSSTRQSGTTPAPAGGGGGGGAPKPYPPRICLHSFGGSVETMRQYLDPRIPARIYFSFSSAINLSTPTGGERVPDAIASCPDDRILLETDLAEAGDDMDAALEHIYRAVCQIKGWGLREGVERIARNFEAFAFGP</sequence>
<organism evidence="2">
    <name type="scientific">Gaeumannomyces tritici (strain R3-111a-1)</name>
    <name type="common">Wheat and barley take-all root rot fungus</name>
    <name type="synonym">Gaeumannomyces graminis var. tritici</name>
    <dbReference type="NCBI Taxonomy" id="644352"/>
    <lineage>
        <taxon>Eukaryota</taxon>
        <taxon>Fungi</taxon>
        <taxon>Dikarya</taxon>
        <taxon>Ascomycota</taxon>
        <taxon>Pezizomycotina</taxon>
        <taxon>Sordariomycetes</taxon>
        <taxon>Sordariomycetidae</taxon>
        <taxon>Magnaporthales</taxon>
        <taxon>Magnaporthaceae</taxon>
        <taxon>Gaeumannomyces</taxon>
    </lineage>
</organism>
<evidence type="ECO:0000256" key="1">
    <source>
        <dbReference type="SAM" id="MobiDB-lite"/>
    </source>
</evidence>
<feature type="region of interest" description="Disordered" evidence="1">
    <location>
        <begin position="167"/>
        <end position="197"/>
    </location>
</feature>
<reference evidence="3" key="5">
    <citation type="submission" date="2018-04" db="UniProtKB">
        <authorList>
            <consortium name="EnsemblFungi"/>
        </authorList>
    </citation>
    <scope>IDENTIFICATION</scope>
    <source>
        <strain evidence="3">R3-111a-1</strain>
    </source>
</reference>
<dbReference type="InterPro" id="IPR053044">
    <property type="entry name" value="Metallo-hydrolase/TatD-type"/>
</dbReference>
<evidence type="ECO:0008006" key="5">
    <source>
        <dbReference type="Google" id="ProtNLM"/>
    </source>
</evidence>
<dbReference type="RefSeq" id="XP_009220186.1">
    <property type="nucleotide sequence ID" value="XM_009221922.1"/>
</dbReference>
<dbReference type="EnsemblFungi" id="EJT79041">
    <property type="protein sequence ID" value="EJT79041"/>
    <property type="gene ID" value="GGTG_04130"/>
</dbReference>